<dbReference type="GO" id="GO:0046076">
    <property type="term" value="P:dTTP catabolic process"/>
    <property type="evidence" value="ECO:0007669"/>
    <property type="project" value="TreeGrafter"/>
</dbReference>
<sequence>MSRLLELVAVMDRLRRECPWDREQTHRSLARYLLEETYETLEAIECHSGSHSESHSGSHSEGDDPAHLREELGDLLLQVVFHARIASERAPEDGGFDIEDVAGGIVEKLVHRHPHVFAGLDVADAAEVDRNWETLKAAEKQRTGLLDGIPPALPALAWADKVLGRLDRAGRAPALPGPGGPVGGPVGEELLALVVRARAEGLDAEQELRAAVRRIVGEPGEAGPDRALG</sequence>
<dbReference type="EMBL" id="CADCUH010000007">
    <property type="protein sequence ID" value="CAA9315332.1"/>
    <property type="molecule type" value="Genomic_DNA"/>
</dbReference>
<dbReference type="Gene3D" id="1.10.287.1080">
    <property type="entry name" value="MazG-like"/>
    <property type="match status" value="1"/>
</dbReference>
<accession>A0A6J4KUA4</accession>
<keyword evidence="3" id="KW-0378">Hydrolase</keyword>
<dbReference type="InterPro" id="IPR048015">
    <property type="entry name" value="NTP-PPase_MazG-like_N"/>
</dbReference>
<protein>
    <submittedName>
        <fullName evidence="3">Nucleoside triphosphate pyrophosphohydrolase MazG</fullName>
        <ecNumber evidence="3">3.6.1.8</ecNumber>
    </submittedName>
</protein>
<evidence type="ECO:0000259" key="2">
    <source>
        <dbReference type="Pfam" id="PF03819"/>
    </source>
</evidence>
<dbReference type="AlphaFoldDB" id="A0A6J4KUA4"/>
<dbReference type="GO" id="GO:0046061">
    <property type="term" value="P:dATP catabolic process"/>
    <property type="evidence" value="ECO:0007669"/>
    <property type="project" value="TreeGrafter"/>
</dbReference>
<feature type="domain" description="NTP pyrophosphohydrolase MazG-like" evidence="2">
    <location>
        <begin position="24"/>
        <end position="117"/>
    </location>
</feature>
<dbReference type="InterPro" id="IPR011551">
    <property type="entry name" value="NTP_PyrPHydrolase_MazG"/>
</dbReference>
<dbReference type="InterPro" id="IPR004518">
    <property type="entry name" value="MazG-like_dom"/>
</dbReference>
<dbReference type="GO" id="GO:0046047">
    <property type="term" value="P:TTP catabolic process"/>
    <property type="evidence" value="ECO:0007669"/>
    <property type="project" value="TreeGrafter"/>
</dbReference>
<name>A0A6J4KUA4_9ACTN</name>
<dbReference type="Pfam" id="PF03819">
    <property type="entry name" value="MazG"/>
    <property type="match status" value="1"/>
</dbReference>
<dbReference type="CDD" id="cd11528">
    <property type="entry name" value="NTP-PPase_MazG_Nterm"/>
    <property type="match status" value="1"/>
</dbReference>
<dbReference type="PANTHER" id="PTHR30522">
    <property type="entry name" value="NUCLEOSIDE TRIPHOSPHATE PYROPHOSPHOHYDROLASE"/>
    <property type="match status" value="1"/>
</dbReference>
<dbReference type="PANTHER" id="PTHR30522:SF0">
    <property type="entry name" value="NUCLEOSIDE TRIPHOSPHATE PYROPHOSPHOHYDROLASE"/>
    <property type="match status" value="1"/>
</dbReference>
<dbReference type="GO" id="GO:0006203">
    <property type="term" value="P:dGTP catabolic process"/>
    <property type="evidence" value="ECO:0007669"/>
    <property type="project" value="TreeGrafter"/>
</dbReference>
<feature type="region of interest" description="Disordered" evidence="1">
    <location>
        <begin position="46"/>
        <end position="66"/>
    </location>
</feature>
<dbReference type="SUPFAM" id="SSF101386">
    <property type="entry name" value="all-alpha NTP pyrophosphatases"/>
    <property type="match status" value="1"/>
</dbReference>
<organism evidence="3">
    <name type="scientific">uncultured Nocardioidaceae bacterium</name>
    <dbReference type="NCBI Taxonomy" id="253824"/>
    <lineage>
        <taxon>Bacteria</taxon>
        <taxon>Bacillati</taxon>
        <taxon>Actinomycetota</taxon>
        <taxon>Actinomycetes</taxon>
        <taxon>Propionibacteriales</taxon>
        <taxon>Nocardioidaceae</taxon>
        <taxon>environmental samples</taxon>
    </lineage>
</organism>
<dbReference type="EC" id="3.6.1.8" evidence="3"/>
<dbReference type="GO" id="GO:0046052">
    <property type="term" value="P:UTP catabolic process"/>
    <property type="evidence" value="ECO:0007669"/>
    <property type="project" value="TreeGrafter"/>
</dbReference>
<reference evidence="3" key="1">
    <citation type="submission" date="2020-02" db="EMBL/GenBank/DDBJ databases">
        <authorList>
            <person name="Meier V. D."/>
        </authorList>
    </citation>
    <scope>NUCLEOTIDE SEQUENCE</scope>
    <source>
        <strain evidence="3">AVDCRST_MAG36</strain>
    </source>
</reference>
<proteinExistence type="predicted"/>
<evidence type="ECO:0000313" key="3">
    <source>
        <dbReference type="EMBL" id="CAA9315332.1"/>
    </source>
</evidence>
<dbReference type="GO" id="GO:0046081">
    <property type="term" value="P:dUTP catabolic process"/>
    <property type="evidence" value="ECO:0007669"/>
    <property type="project" value="TreeGrafter"/>
</dbReference>
<dbReference type="GO" id="GO:0047693">
    <property type="term" value="F:ATP diphosphatase activity"/>
    <property type="evidence" value="ECO:0007669"/>
    <property type="project" value="UniProtKB-EC"/>
</dbReference>
<evidence type="ECO:0000256" key="1">
    <source>
        <dbReference type="SAM" id="MobiDB-lite"/>
    </source>
</evidence>
<gene>
    <name evidence="3" type="ORF">AVDCRST_MAG36-82</name>
</gene>